<dbReference type="WBParaSite" id="maker-unitig_39738-snap-gene-0.1-mRNA-1">
    <property type="protein sequence ID" value="maker-unitig_39738-snap-gene-0.1-mRNA-1"/>
    <property type="gene ID" value="maker-unitig_39738-snap-gene-0.1"/>
</dbReference>
<reference evidence="3" key="1">
    <citation type="submission" date="2016-11" db="UniProtKB">
        <authorList>
            <consortium name="WormBaseParasite"/>
        </authorList>
    </citation>
    <scope>IDENTIFICATION</scope>
</reference>
<sequence length="404" mass="43709">RPTRLAAGVRPGGCIGVDRLLGNCRAAGRARHRKASMADPARWLAWPAMLVAVGRASGSSRRTADVIAEAECSPPSVRLPDRPPAGGSRPGGSWPTLLLAELLAERRGWQRLLRRPLARLRGSGAAMAGGPTDPAKSGRGTRLETRNSSLGCALQPATRSLTDMTRRRVKICQVRRQQRWQQQTAAEAAAARHEAGRGLPSLDRRQRRPHRGDAAHAGPPGGPAGAADRGAAPLPSTCWGQKEPEPRIEAYRILNASAALEPLRSQGCRLCRSVAAACTDRQPSAPSNRLRSRCLASSGFPYPSEAPLPRRRRANRRLCQFRRRWRRQRHRTAAARGAACGVGAASGRLRTARRRLSFHSLGSYRSQCVSGSSSKQQQQQQHQLAWACCGGEPQDPGCCSGRHV</sequence>
<organism evidence="2 3">
    <name type="scientific">Macrostomum lignano</name>
    <dbReference type="NCBI Taxonomy" id="282301"/>
    <lineage>
        <taxon>Eukaryota</taxon>
        <taxon>Metazoa</taxon>
        <taxon>Spiralia</taxon>
        <taxon>Lophotrochozoa</taxon>
        <taxon>Platyhelminthes</taxon>
        <taxon>Rhabditophora</taxon>
        <taxon>Macrostomorpha</taxon>
        <taxon>Macrostomida</taxon>
        <taxon>Macrostomidae</taxon>
        <taxon>Macrostomum</taxon>
    </lineage>
</organism>
<accession>A0A1I8FLG8</accession>
<evidence type="ECO:0000256" key="1">
    <source>
        <dbReference type="SAM" id="MobiDB-lite"/>
    </source>
</evidence>
<feature type="region of interest" description="Disordered" evidence="1">
    <location>
        <begin position="123"/>
        <end position="149"/>
    </location>
</feature>
<dbReference type="AlphaFoldDB" id="A0A1I8FLG8"/>
<proteinExistence type="predicted"/>
<evidence type="ECO:0000313" key="3">
    <source>
        <dbReference type="WBParaSite" id="maker-unitig_39738-snap-gene-0.1-mRNA-1"/>
    </source>
</evidence>
<protein>
    <submittedName>
        <fullName evidence="3">Serine/arginine repetitive matrix protein 2</fullName>
    </submittedName>
</protein>
<evidence type="ECO:0000313" key="2">
    <source>
        <dbReference type="Proteomes" id="UP000095280"/>
    </source>
</evidence>
<dbReference type="Proteomes" id="UP000095280">
    <property type="component" value="Unplaced"/>
</dbReference>
<feature type="region of interest" description="Disordered" evidence="1">
    <location>
        <begin position="183"/>
        <end position="241"/>
    </location>
</feature>
<name>A0A1I8FLG8_9PLAT</name>
<keyword evidence="2" id="KW-1185">Reference proteome</keyword>